<dbReference type="Proteomes" id="UP000317624">
    <property type="component" value="Unassembled WGS sequence"/>
</dbReference>
<organism evidence="5 6">
    <name type="scientific">Hymenobacter setariae</name>
    <dbReference type="NCBI Taxonomy" id="2594794"/>
    <lineage>
        <taxon>Bacteria</taxon>
        <taxon>Pseudomonadati</taxon>
        <taxon>Bacteroidota</taxon>
        <taxon>Cytophagia</taxon>
        <taxon>Cytophagales</taxon>
        <taxon>Hymenobacteraceae</taxon>
        <taxon>Hymenobacter</taxon>
    </lineage>
</organism>
<evidence type="ECO:0000313" key="5">
    <source>
        <dbReference type="EMBL" id="TVT39260.1"/>
    </source>
</evidence>
<dbReference type="InterPro" id="IPR002104">
    <property type="entry name" value="Integrase_catalytic"/>
</dbReference>
<evidence type="ECO:0000259" key="4">
    <source>
        <dbReference type="Pfam" id="PF00589"/>
    </source>
</evidence>
<dbReference type="EMBL" id="VMRJ01000004">
    <property type="protein sequence ID" value="TVT39260.1"/>
    <property type="molecule type" value="Genomic_DNA"/>
</dbReference>
<protein>
    <submittedName>
        <fullName evidence="5">Tyrosine-type recombinase/integrase</fullName>
    </submittedName>
</protein>
<name>A0A558BRX1_9BACT</name>
<sequence length="535" mass="61294">MARPKAETPTCVPYLRGNALSVRLSFAGLKYRTPKIDNVEPEFIMKNGYVKPSHENYLDLNERLGSAIQRLEQAFRIAQAAGELTEQRLGVEYKRLTGEAEQAARHAQKRAEVEEQVTGFRRRLRTERAINQSVHNEDVEDQIQRLHEQLKQLNVRRDNQRREAGTYDDDKLITFLEKYATRDGIATMADATRRSHSSFIETVRQFESATTVQEVDEEWMVRFQDWLISTPSNKPIYQTIPNPAYAPGNGQKQKMRGKILYYKTGDTRKNDTIQTYLQKVTSCLNYYQARPSKLPKGVTINDSFKLYKFKLKPKEDNVVALEEHELFQLLDFTDFAMREQERARDILLFLSATSLRHSDLVKVTPSAVKNGIINLTAQKTSHHSIEVNIPLNVISTAILKKYAYNMVNCKLSYHKVNRRIREVLNHNGGKTFPSLQEPVEVVNYSGARPVGKTSTRANEIGTHSGRRTFINICLDYNVPVNKIIGMTGHLNVATLMIYANKRKDVKKHMSNIFQLPAYPAQDYGVVELAEVVQEV</sequence>
<dbReference type="AlphaFoldDB" id="A0A558BRX1"/>
<dbReference type="InterPro" id="IPR013762">
    <property type="entry name" value="Integrase-like_cat_sf"/>
</dbReference>
<reference evidence="5 6" key="1">
    <citation type="submission" date="2019-07" db="EMBL/GenBank/DDBJ databases">
        <title>Hymenobacter sp. straun FUR1 Genome sequencing and assembly.</title>
        <authorList>
            <person name="Chhetri G."/>
        </authorList>
    </citation>
    <scope>NUCLEOTIDE SEQUENCE [LARGE SCALE GENOMIC DNA]</scope>
    <source>
        <strain evidence="5 6">Fur1</strain>
    </source>
</reference>
<keyword evidence="3" id="KW-0175">Coiled coil</keyword>
<evidence type="ECO:0000256" key="2">
    <source>
        <dbReference type="ARBA" id="ARBA00023172"/>
    </source>
</evidence>
<gene>
    <name evidence="5" type="ORF">FNT36_16515</name>
</gene>
<dbReference type="SUPFAM" id="SSF56349">
    <property type="entry name" value="DNA breaking-rejoining enzymes"/>
    <property type="match status" value="1"/>
</dbReference>
<dbReference type="GO" id="GO:0015074">
    <property type="term" value="P:DNA integration"/>
    <property type="evidence" value="ECO:0007669"/>
    <property type="project" value="InterPro"/>
</dbReference>
<evidence type="ECO:0000256" key="1">
    <source>
        <dbReference type="ARBA" id="ARBA00023125"/>
    </source>
</evidence>
<keyword evidence="6" id="KW-1185">Reference proteome</keyword>
<accession>A0A558BRX1</accession>
<comment type="caution">
    <text evidence="5">The sequence shown here is derived from an EMBL/GenBank/DDBJ whole genome shotgun (WGS) entry which is preliminary data.</text>
</comment>
<dbReference type="Gene3D" id="1.10.443.10">
    <property type="entry name" value="Intergrase catalytic core"/>
    <property type="match status" value="1"/>
</dbReference>
<dbReference type="RefSeq" id="WP_144849946.1">
    <property type="nucleotide sequence ID" value="NZ_VMRJ01000004.1"/>
</dbReference>
<dbReference type="GO" id="GO:0003677">
    <property type="term" value="F:DNA binding"/>
    <property type="evidence" value="ECO:0007669"/>
    <property type="project" value="UniProtKB-KW"/>
</dbReference>
<dbReference type="Gene3D" id="1.10.150.130">
    <property type="match status" value="1"/>
</dbReference>
<dbReference type="InterPro" id="IPR010998">
    <property type="entry name" value="Integrase_recombinase_N"/>
</dbReference>
<evidence type="ECO:0000256" key="3">
    <source>
        <dbReference type="SAM" id="Coils"/>
    </source>
</evidence>
<keyword evidence="2" id="KW-0233">DNA recombination</keyword>
<evidence type="ECO:0000313" key="6">
    <source>
        <dbReference type="Proteomes" id="UP000317624"/>
    </source>
</evidence>
<keyword evidence="1" id="KW-0238">DNA-binding</keyword>
<dbReference type="OrthoDB" id="892893at2"/>
<feature type="domain" description="Tyr recombinase" evidence="4">
    <location>
        <begin position="321"/>
        <end position="503"/>
    </location>
</feature>
<dbReference type="InterPro" id="IPR011010">
    <property type="entry name" value="DNA_brk_join_enz"/>
</dbReference>
<proteinExistence type="predicted"/>
<dbReference type="Pfam" id="PF00589">
    <property type="entry name" value="Phage_integrase"/>
    <property type="match status" value="1"/>
</dbReference>
<dbReference type="GO" id="GO:0006310">
    <property type="term" value="P:DNA recombination"/>
    <property type="evidence" value="ECO:0007669"/>
    <property type="project" value="UniProtKB-KW"/>
</dbReference>
<feature type="coiled-coil region" evidence="3">
    <location>
        <begin position="136"/>
        <end position="163"/>
    </location>
</feature>